<sequence length="70" mass="8085">MIKTEKEIKEKIAKIKEDYHHVLYIGGLSTIEVNAPRALMQISATTMLTTLYWVLGKSFTHKYSKQIDET</sequence>
<protein>
    <submittedName>
        <fullName evidence="1">Uncharacterized protein</fullName>
    </submittedName>
</protein>
<dbReference type="EMBL" id="MT143479">
    <property type="protein sequence ID" value="QJA97280.1"/>
    <property type="molecule type" value="Genomic_DNA"/>
</dbReference>
<accession>A0A6M3LQ68</accession>
<organism evidence="1">
    <name type="scientific">viral metagenome</name>
    <dbReference type="NCBI Taxonomy" id="1070528"/>
    <lineage>
        <taxon>unclassified sequences</taxon>
        <taxon>metagenomes</taxon>
        <taxon>organismal metagenomes</taxon>
    </lineage>
</organism>
<evidence type="ECO:0000313" key="1">
    <source>
        <dbReference type="EMBL" id="QJA97280.1"/>
    </source>
</evidence>
<gene>
    <name evidence="1" type="ORF">MM415B06410_0006</name>
</gene>
<reference evidence="1" key="1">
    <citation type="submission" date="2020-03" db="EMBL/GenBank/DDBJ databases">
        <title>The deep terrestrial virosphere.</title>
        <authorList>
            <person name="Holmfeldt K."/>
            <person name="Nilsson E."/>
            <person name="Simone D."/>
            <person name="Lopez-Fernandez M."/>
            <person name="Wu X."/>
            <person name="de Brujin I."/>
            <person name="Lundin D."/>
            <person name="Andersson A."/>
            <person name="Bertilsson S."/>
            <person name="Dopson M."/>
        </authorList>
    </citation>
    <scope>NUCLEOTIDE SEQUENCE</scope>
    <source>
        <strain evidence="1">MM415B06410</strain>
    </source>
</reference>
<name>A0A6M3LQ68_9ZZZZ</name>
<dbReference type="AlphaFoldDB" id="A0A6M3LQ68"/>
<proteinExistence type="predicted"/>